<dbReference type="EMBL" id="JACVVK020000425">
    <property type="protein sequence ID" value="KAK7474797.1"/>
    <property type="molecule type" value="Genomic_DNA"/>
</dbReference>
<dbReference type="InterPro" id="IPR053041">
    <property type="entry name" value="Transglut-like_Superfamily_Mod"/>
</dbReference>
<keyword evidence="2" id="KW-1185">Reference proteome</keyword>
<dbReference type="Proteomes" id="UP001519460">
    <property type="component" value="Unassembled WGS sequence"/>
</dbReference>
<gene>
    <name evidence="1" type="ORF">BaRGS_00033978</name>
</gene>
<dbReference type="PANTHER" id="PTHR47020">
    <property type="entry name" value="HILLARIN"/>
    <property type="match status" value="1"/>
</dbReference>
<dbReference type="PANTHER" id="PTHR47020:SF1">
    <property type="entry name" value="HILLARIN"/>
    <property type="match status" value="1"/>
</dbReference>
<organism evidence="1 2">
    <name type="scientific">Batillaria attramentaria</name>
    <dbReference type="NCBI Taxonomy" id="370345"/>
    <lineage>
        <taxon>Eukaryota</taxon>
        <taxon>Metazoa</taxon>
        <taxon>Spiralia</taxon>
        <taxon>Lophotrochozoa</taxon>
        <taxon>Mollusca</taxon>
        <taxon>Gastropoda</taxon>
        <taxon>Caenogastropoda</taxon>
        <taxon>Sorbeoconcha</taxon>
        <taxon>Cerithioidea</taxon>
        <taxon>Batillariidae</taxon>
        <taxon>Batillaria</taxon>
    </lineage>
</organism>
<protein>
    <recommendedName>
        <fullName evidence="3">Transglutaminase-like domain-containing protein</fullName>
    </recommendedName>
</protein>
<dbReference type="InterPro" id="IPR038765">
    <property type="entry name" value="Papain-like_cys_pep_sf"/>
</dbReference>
<accession>A0ABD0JK01</accession>
<evidence type="ECO:0008006" key="3">
    <source>
        <dbReference type="Google" id="ProtNLM"/>
    </source>
</evidence>
<evidence type="ECO:0000313" key="2">
    <source>
        <dbReference type="Proteomes" id="UP001519460"/>
    </source>
</evidence>
<reference evidence="1 2" key="1">
    <citation type="journal article" date="2023" name="Sci. Data">
        <title>Genome assembly of the Korean intertidal mud-creeper Batillaria attramentaria.</title>
        <authorList>
            <person name="Patra A.K."/>
            <person name="Ho P.T."/>
            <person name="Jun S."/>
            <person name="Lee S.J."/>
            <person name="Kim Y."/>
            <person name="Won Y.J."/>
        </authorList>
    </citation>
    <scope>NUCLEOTIDE SEQUENCE [LARGE SCALE GENOMIC DNA]</scope>
    <source>
        <strain evidence="1">Wonlab-2016</strain>
    </source>
</reference>
<name>A0ABD0JK01_9CAEN</name>
<dbReference type="AlphaFoldDB" id="A0ABD0JK01"/>
<evidence type="ECO:0000313" key="1">
    <source>
        <dbReference type="EMBL" id="KAK7474797.1"/>
    </source>
</evidence>
<dbReference type="SUPFAM" id="SSF54001">
    <property type="entry name" value="Cysteine proteinases"/>
    <property type="match status" value="1"/>
</dbReference>
<sequence>PFIQQTSYLTSILEKFVENVDPIEDSFVDRLIAKSIFHADVSGMVRNTALTRGDRARKLWDLLGQIHPDRFFKTVKPTLEEFYMENVIVGSRPLTPNKENPMCLRDVVEHILPLKKVADRMVTEGCIRLSVHRDLTKPEANKRERWKQLFQTLKQAEPNPLAVSILEHFMTKCGVPTPYNLIDLLSDGFPCRCRDPGNEDDYRMARLQPPPARKIFRPEDFKAIDDKARAAPAALRRSFDQLISYLTEGLTRDVEKVRAIFTWVGAQHVTSGAPKSGLKACSTPEAYIREVPKNNAYITLLFARLCREAGIPSIIVRGKSKCGRYEAGKKDTLEETVWAIVYAGGDWRFVHPQWAFESVQDWHLGGWLLIEQNGKSVREKVDGKTVIRVHVLWDEHAQYVLEVNLTEKPSITLPEGVTW</sequence>
<comment type="caution">
    <text evidence="1">The sequence shown here is derived from an EMBL/GenBank/DDBJ whole genome shotgun (WGS) entry which is preliminary data.</text>
</comment>
<feature type="non-terminal residue" evidence="1">
    <location>
        <position position="1"/>
    </location>
</feature>
<proteinExistence type="predicted"/>